<dbReference type="Gene3D" id="3.40.50.720">
    <property type="entry name" value="NAD(P)-binding Rossmann-like Domain"/>
    <property type="match status" value="1"/>
</dbReference>
<sequence length="159" mass="15617">MPGSAGAPGSASPSDQQQAGLQAAAPTAEAVALVLSGLTAAAALEGTAGIQAGDWVAVTAAAGGTGHFAVQLALLAGCSVVAVVGGAHKVAAIRQLGDRLLTRPGQQLVVVDYTCQGMLTALVDVQPGGIQAVPDAIDYMLRGQHIGKVVVDLRSGRGS</sequence>
<dbReference type="EMBL" id="BLLF01001386">
    <property type="protein sequence ID" value="GFH18957.1"/>
    <property type="molecule type" value="Genomic_DNA"/>
</dbReference>
<evidence type="ECO:0000313" key="3">
    <source>
        <dbReference type="Proteomes" id="UP000485058"/>
    </source>
</evidence>
<accession>A0A699Z8I5</accession>
<dbReference type="GO" id="GO:0005739">
    <property type="term" value="C:mitochondrion"/>
    <property type="evidence" value="ECO:0007669"/>
    <property type="project" value="TreeGrafter"/>
</dbReference>
<dbReference type="AlphaFoldDB" id="A0A699Z8I5"/>
<evidence type="ECO:0000256" key="1">
    <source>
        <dbReference type="SAM" id="MobiDB-lite"/>
    </source>
</evidence>
<dbReference type="GO" id="GO:0016491">
    <property type="term" value="F:oxidoreductase activity"/>
    <property type="evidence" value="ECO:0007669"/>
    <property type="project" value="TreeGrafter"/>
</dbReference>
<keyword evidence="3" id="KW-1185">Reference proteome</keyword>
<dbReference type="InterPro" id="IPR051397">
    <property type="entry name" value="Zn-ADH-like_protein"/>
</dbReference>
<protein>
    <submittedName>
        <fullName evidence="2">PKS_ER domain-containing protein</fullName>
    </submittedName>
</protein>
<dbReference type="Proteomes" id="UP000485058">
    <property type="component" value="Unassembled WGS sequence"/>
</dbReference>
<evidence type="ECO:0000313" key="2">
    <source>
        <dbReference type="EMBL" id="GFH18957.1"/>
    </source>
</evidence>
<dbReference type="SUPFAM" id="SSF51735">
    <property type="entry name" value="NAD(P)-binding Rossmann-fold domains"/>
    <property type="match status" value="1"/>
</dbReference>
<dbReference type="PANTHER" id="PTHR43677">
    <property type="entry name" value="SHORT-CHAIN DEHYDROGENASE/REDUCTASE"/>
    <property type="match status" value="1"/>
</dbReference>
<feature type="compositionally biased region" description="Low complexity" evidence="1">
    <location>
        <begin position="1"/>
        <end position="14"/>
    </location>
</feature>
<feature type="region of interest" description="Disordered" evidence="1">
    <location>
        <begin position="1"/>
        <end position="20"/>
    </location>
</feature>
<dbReference type="PANTHER" id="PTHR43677:SF3">
    <property type="entry name" value="PROSTAGLANDIN REDUCTASE 3"/>
    <property type="match status" value="1"/>
</dbReference>
<gene>
    <name evidence="2" type="ORF">HaLaN_15840</name>
</gene>
<name>A0A699Z8I5_HAELA</name>
<proteinExistence type="predicted"/>
<organism evidence="2 3">
    <name type="scientific">Haematococcus lacustris</name>
    <name type="common">Green alga</name>
    <name type="synonym">Haematococcus pluvialis</name>
    <dbReference type="NCBI Taxonomy" id="44745"/>
    <lineage>
        <taxon>Eukaryota</taxon>
        <taxon>Viridiplantae</taxon>
        <taxon>Chlorophyta</taxon>
        <taxon>core chlorophytes</taxon>
        <taxon>Chlorophyceae</taxon>
        <taxon>CS clade</taxon>
        <taxon>Chlamydomonadales</taxon>
        <taxon>Haematococcaceae</taxon>
        <taxon>Haematococcus</taxon>
    </lineage>
</organism>
<comment type="caution">
    <text evidence="2">The sequence shown here is derived from an EMBL/GenBank/DDBJ whole genome shotgun (WGS) entry which is preliminary data.</text>
</comment>
<reference evidence="2 3" key="1">
    <citation type="submission" date="2020-02" db="EMBL/GenBank/DDBJ databases">
        <title>Draft genome sequence of Haematococcus lacustris strain NIES-144.</title>
        <authorList>
            <person name="Morimoto D."/>
            <person name="Nakagawa S."/>
            <person name="Yoshida T."/>
            <person name="Sawayama S."/>
        </authorList>
    </citation>
    <scope>NUCLEOTIDE SEQUENCE [LARGE SCALE GENOMIC DNA]</scope>
    <source>
        <strain evidence="2 3">NIES-144</strain>
    </source>
</reference>
<dbReference type="InterPro" id="IPR036291">
    <property type="entry name" value="NAD(P)-bd_dom_sf"/>
</dbReference>